<reference evidence="1 2" key="1">
    <citation type="submission" date="2019-07" db="EMBL/GenBank/DDBJ databases">
        <authorList>
            <person name="Jastrzebski P J."/>
            <person name="Paukszto L."/>
            <person name="Jastrzebski P J."/>
        </authorList>
    </citation>
    <scope>NUCLEOTIDE SEQUENCE [LARGE SCALE GENOMIC DNA]</scope>
    <source>
        <strain evidence="1 2">WMS-il1</strain>
    </source>
</reference>
<keyword evidence="2" id="KW-1185">Reference proteome</keyword>
<name>A0A564YC78_HYMDI</name>
<protein>
    <submittedName>
        <fullName evidence="1">Uncharacterized protein</fullName>
    </submittedName>
</protein>
<organism evidence="1 2">
    <name type="scientific">Hymenolepis diminuta</name>
    <name type="common">Rat tapeworm</name>
    <dbReference type="NCBI Taxonomy" id="6216"/>
    <lineage>
        <taxon>Eukaryota</taxon>
        <taxon>Metazoa</taxon>
        <taxon>Spiralia</taxon>
        <taxon>Lophotrochozoa</taxon>
        <taxon>Platyhelminthes</taxon>
        <taxon>Cestoda</taxon>
        <taxon>Eucestoda</taxon>
        <taxon>Cyclophyllidea</taxon>
        <taxon>Hymenolepididae</taxon>
        <taxon>Hymenolepis</taxon>
    </lineage>
</organism>
<accession>A0A564YC78</accession>
<evidence type="ECO:0000313" key="2">
    <source>
        <dbReference type="Proteomes" id="UP000321570"/>
    </source>
</evidence>
<proteinExistence type="predicted"/>
<dbReference type="EMBL" id="CABIJS010000155">
    <property type="protein sequence ID" value="VUZ44875.1"/>
    <property type="molecule type" value="Genomic_DNA"/>
</dbReference>
<dbReference type="AlphaFoldDB" id="A0A564YC78"/>
<dbReference type="Proteomes" id="UP000321570">
    <property type="component" value="Unassembled WGS sequence"/>
</dbReference>
<evidence type="ECO:0000313" key="1">
    <source>
        <dbReference type="EMBL" id="VUZ44875.1"/>
    </source>
</evidence>
<sequence>MEMLDVTAGGQWTSLTSFGLSRRLRIHSMARVGNELFMSCFSTHGLYSVELDSDLKRQLAKWKKRKFVPDGKLMTVHLK</sequence>
<gene>
    <name evidence="1" type="ORF">WMSIL1_LOCUS5150</name>
</gene>